<gene>
    <name evidence="1" type="ORF">Bfra_001993</name>
</gene>
<dbReference type="RefSeq" id="XP_037196572.1">
    <property type="nucleotide sequence ID" value="XM_037332418.1"/>
</dbReference>
<dbReference type="AlphaFoldDB" id="A0A8H6B1K5"/>
<dbReference type="GeneID" id="59256110"/>
<reference evidence="1 2" key="1">
    <citation type="journal article" date="2020" name="Phytopathology">
        <title>A high-quality genome resource of Botrytis fragariae, a new and rapidly spreading fungal pathogen causing strawberry gray mold in the U.S.A.</title>
        <authorList>
            <person name="Wu Y."/>
            <person name="Saski C.A."/>
            <person name="Schnabel G."/>
            <person name="Xiao S."/>
            <person name="Hu M."/>
        </authorList>
    </citation>
    <scope>NUCLEOTIDE SEQUENCE [LARGE SCALE GENOMIC DNA]</scope>
    <source>
        <strain evidence="1 2">BVB16</strain>
    </source>
</reference>
<keyword evidence="2" id="KW-1185">Reference proteome</keyword>
<name>A0A8H6B1K5_9HELO</name>
<dbReference type="Proteomes" id="UP000531561">
    <property type="component" value="Unassembled WGS sequence"/>
</dbReference>
<comment type="caution">
    <text evidence="1">The sequence shown here is derived from an EMBL/GenBank/DDBJ whole genome shotgun (WGS) entry which is preliminary data.</text>
</comment>
<protein>
    <submittedName>
        <fullName evidence="1">Uncharacterized protein</fullName>
    </submittedName>
</protein>
<accession>A0A8H6B1K5</accession>
<organism evidence="1 2">
    <name type="scientific">Botrytis fragariae</name>
    <dbReference type="NCBI Taxonomy" id="1964551"/>
    <lineage>
        <taxon>Eukaryota</taxon>
        <taxon>Fungi</taxon>
        <taxon>Dikarya</taxon>
        <taxon>Ascomycota</taxon>
        <taxon>Pezizomycotina</taxon>
        <taxon>Leotiomycetes</taxon>
        <taxon>Helotiales</taxon>
        <taxon>Sclerotiniaceae</taxon>
        <taxon>Botrytis</taxon>
    </lineage>
</organism>
<evidence type="ECO:0000313" key="1">
    <source>
        <dbReference type="EMBL" id="KAF5877626.1"/>
    </source>
</evidence>
<sequence>MAHEKVNKSDLSQGESLDAGFERSSYRASLFDFFASGSSCQLPKYPFVTNYHDGEAILQKEIYKILPNFTYADGVPERFEGTAETIAEIFTITRESDPATKRF</sequence>
<dbReference type="EMBL" id="JABFCT010000003">
    <property type="protein sequence ID" value="KAF5877626.1"/>
    <property type="molecule type" value="Genomic_DNA"/>
</dbReference>
<evidence type="ECO:0000313" key="2">
    <source>
        <dbReference type="Proteomes" id="UP000531561"/>
    </source>
</evidence>
<proteinExistence type="predicted"/>